<evidence type="ECO:0000313" key="2">
    <source>
        <dbReference type="Proteomes" id="UP000017746"/>
    </source>
</evidence>
<dbReference type="OrthoDB" id="3827560at2"/>
<dbReference type="AlphaFoldDB" id="U5VXJ7"/>
<reference evidence="1 2" key="1">
    <citation type="journal article" date="2014" name="J. Biotechnol.">
        <title>Complete genome sequence of the actinobacterium Actinoplanes friuliensis HAG 010964, producer of the lipopeptide antibiotic friulimycin.</title>
        <authorList>
            <person name="Ruckert C."/>
            <person name="Szczepanowski R."/>
            <person name="Albersmeier A."/>
            <person name="Goesmann A."/>
            <person name="Fischer N."/>
            <person name="Steinkamper A."/>
            <person name="Puhler A."/>
            <person name="Biener R."/>
            <person name="Schwartz D."/>
            <person name="Kalinowski J."/>
        </authorList>
    </citation>
    <scope>NUCLEOTIDE SEQUENCE [LARGE SCALE GENOMIC DNA]</scope>
    <source>
        <strain evidence="1 2">DSM 7358</strain>
    </source>
</reference>
<name>U5VXJ7_9ACTN</name>
<dbReference type="Proteomes" id="UP000017746">
    <property type="component" value="Chromosome"/>
</dbReference>
<dbReference type="RefSeq" id="WP_023361644.1">
    <property type="nucleotide sequence ID" value="NC_022657.1"/>
</dbReference>
<dbReference type="STRING" id="1246995.AFR_16435"/>
<dbReference type="PATRIC" id="fig|1246995.3.peg.3333"/>
<dbReference type="eggNOG" id="ENOG502ZIHR">
    <property type="taxonomic scope" value="Bacteria"/>
</dbReference>
<sequence length="478" mass="53031">MTLPLELVTDPAGAEFRSLLNRLGRRGAIRVARADLGTLADYLDQRFGLPPAGTVEERLSAAIQVMADREEIQARYLSNHDHLATYCERAGITYERIWFDGERWLLSHRCVPLFRSVEPNGFLRTLTAVLPRLGSRSEDFRLVESFSDPATAHPDDIYTAYGHTVWQAYEDFGPVADLLEARFGLPHREHVDDRAATILTGLAERGELGPDLPPGANGRRFADWCREAGARPRLDGRTRTHVLRTGEPVLEVAFWPHFGPSPFVRFTEAYRTGDLRHGGTQYHVDAPLDDLPRLVEEFERRLGLEPATGRADDRFIACLEVLVARIGLLSRQGSRALVAEWITASGVTPTVTGFARTEQLVHVHRSSTDCIYELVLTMDATAEITFAEKYEYLPQAGDAGREYSYGVRTPYASLAALVAYLGGGAGEEGLTRGFRALVADGTLTAELGLEEARDRVAEVFRRAGVPAELTDSHWINSD</sequence>
<accession>U5VXJ7</accession>
<organism evidence="1 2">
    <name type="scientific">Actinoplanes friuliensis DSM 7358</name>
    <dbReference type="NCBI Taxonomy" id="1246995"/>
    <lineage>
        <taxon>Bacteria</taxon>
        <taxon>Bacillati</taxon>
        <taxon>Actinomycetota</taxon>
        <taxon>Actinomycetes</taxon>
        <taxon>Micromonosporales</taxon>
        <taxon>Micromonosporaceae</taxon>
        <taxon>Actinoplanes</taxon>
    </lineage>
</organism>
<gene>
    <name evidence="1" type="ORF">AFR_16435</name>
</gene>
<dbReference type="KEGG" id="afs:AFR_16435"/>
<protein>
    <submittedName>
        <fullName evidence="1">Uncharacterized protein</fullName>
    </submittedName>
</protein>
<keyword evidence="2" id="KW-1185">Reference proteome</keyword>
<proteinExistence type="predicted"/>
<evidence type="ECO:0000313" key="1">
    <source>
        <dbReference type="EMBL" id="AGZ41569.1"/>
    </source>
</evidence>
<dbReference type="EMBL" id="CP006272">
    <property type="protein sequence ID" value="AGZ41569.1"/>
    <property type="molecule type" value="Genomic_DNA"/>
</dbReference>
<dbReference type="HOGENOM" id="CLU_570657_0_0_11"/>